<dbReference type="InterPro" id="IPR003838">
    <property type="entry name" value="ABC3_permease_C"/>
</dbReference>
<evidence type="ECO:0000313" key="8">
    <source>
        <dbReference type="EMBL" id="GAH04498.1"/>
    </source>
</evidence>
<feature type="transmembrane region" description="Helical" evidence="6">
    <location>
        <begin position="72"/>
        <end position="98"/>
    </location>
</feature>
<proteinExistence type="predicted"/>
<evidence type="ECO:0000256" key="5">
    <source>
        <dbReference type="ARBA" id="ARBA00023136"/>
    </source>
</evidence>
<dbReference type="Pfam" id="PF02687">
    <property type="entry name" value="FtsX"/>
    <property type="match status" value="1"/>
</dbReference>
<keyword evidence="3 6" id="KW-0812">Transmembrane</keyword>
<evidence type="ECO:0000256" key="4">
    <source>
        <dbReference type="ARBA" id="ARBA00022989"/>
    </source>
</evidence>
<keyword evidence="4 6" id="KW-1133">Transmembrane helix</keyword>
<keyword evidence="2" id="KW-1003">Cell membrane</keyword>
<evidence type="ECO:0000259" key="7">
    <source>
        <dbReference type="Pfam" id="PF02687"/>
    </source>
</evidence>
<dbReference type="InterPro" id="IPR051447">
    <property type="entry name" value="Lipoprotein-release_system"/>
</dbReference>
<dbReference type="GO" id="GO:0044874">
    <property type="term" value="P:lipoprotein localization to outer membrane"/>
    <property type="evidence" value="ECO:0007669"/>
    <property type="project" value="TreeGrafter"/>
</dbReference>
<comment type="subcellular location">
    <subcellularLocation>
        <location evidence="1">Cell membrane</location>
        <topology evidence="1">Multi-pass membrane protein</topology>
    </subcellularLocation>
</comment>
<dbReference type="PANTHER" id="PTHR30489:SF0">
    <property type="entry name" value="LIPOPROTEIN-RELEASING SYSTEM TRANSMEMBRANE PROTEIN LOLE"/>
    <property type="match status" value="1"/>
</dbReference>
<dbReference type="AlphaFoldDB" id="X1E783"/>
<organism evidence="8">
    <name type="scientific">marine sediment metagenome</name>
    <dbReference type="NCBI Taxonomy" id="412755"/>
    <lineage>
        <taxon>unclassified sequences</taxon>
        <taxon>metagenomes</taxon>
        <taxon>ecological metagenomes</taxon>
    </lineage>
</organism>
<dbReference type="PANTHER" id="PTHR30489">
    <property type="entry name" value="LIPOPROTEIN-RELEASING SYSTEM TRANSMEMBRANE PROTEIN LOLE"/>
    <property type="match status" value="1"/>
</dbReference>
<dbReference type="EMBL" id="BART01023170">
    <property type="protein sequence ID" value="GAH04498.1"/>
    <property type="molecule type" value="Genomic_DNA"/>
</dbReference>
<feature type="non-terminal residue" evidence="8">
    <location>
        <position position="1"/>
    </location>
</feature>
<reference evidence="8" key="1">
    <citation type="journal article" date="2014" name="Front. Microbiol.">
        <title>High frequency of phylogenetically diverse reductive dehalogenase-homologous genes in deep subseafloor sedimentary metagenomes.</title>
        <authorList>
            <person name="Kawai M."/>
            <person name="Futagami T."/>
            <person name="Toyoda A."/>
            <person name="Takaki Y."/>
            <person name="Nishi S."/>
            <person name="Hori S."/>
            <person name="Arai W."/>
            <person name="Tsubouchi T."/>
            <person name="Morono Y."/>
            <person name="Uchiyama I."/>
            <person name="Ito T."/>
            <person name="Fujiyama A."/>
            <person name="Inagaki F."/>
            <person name="Takami H."/>
        </authorList>
    </citation>
    <scope>NUCLEOTIDE SEQUENCE</scope>
    <source>
        <strain evidence="8">Expedition CK06-06</strain>
    </source>
</reference>
<gene>
    <name evidence="8" type="ORF">S01H4_42226</name>
</gene>
<evidence type="ECO:0000256" key="6">
    <source>
        <dbReference type="SAM" id="Phobius"/>
    </source>
</evidence>
<comment type="caution">
    <text evidence="8">The sequence shown here is derived from an EMBL/GenBank/DDBJ whole genome shotgun (WGS) entry which is preliminary data.</text>
</comment>
<evidence type="ECO:0000256" key="3">
    <source>
        <dbReference type="ARBA" id="ARBA00022692"/>
    </source>
</evidence>
<accession>X1E783</accession>
<dbReference type="GO" id="GO:0098797">
    <property type="term" value="C:plasma membrane protein complex"/>
    <property type="evidence" value="ECO:0007669"/>
    <property type="project" value="TreeGrafter"/>
</dbReference>
<evidence type="ECO:0000256" key="2">
    <source>
        <dbReference type="ARBA" id="ARBA00022475"/>
    </source>
</evidence>
<feature type="domain" description="ABC3 transporter permease C-terminal" evidence="7">
    <location>
        <begin position="75"/>
        <end position="201"/>
    </location>
</feature>
<feature type="transmembrane region" description="Helical" evidence="6">
    <location>
        <begin position="119"/>
        <end position="143"/>
    </location>
</feature>
<name>X1E783_9ZZZZ</name>
<keyword evidence="5 6" id="KW-0472">Membrane</keyword>
<feature type="transmembrane region" description="Helical" evidence="6">
    <location>
        <begin position="171"/>
        <end position="191"/>
    </location>
</feature>
<evidence type="ECO:0000256" key="1">
    <source>
        <dbReference type="ARBA" id="ARBA00004651"/>
    </source>
</evidence>
<sequence length="208" mass="23477">YDSSLAFINIRQAQKFFNYGDSVTGIEVKIEDLYNAGKLSDDIDLMLGPPYYARDWMKMNRNLFSALKLEKIVMFIILTLIIIVASFNIISNLIMIVIEKAREIAIIRTMGATSKGIMSIFIIHGLIIGIVGTFIGVTGGYILCQLLKTYKFINLPGDVYYLSYLPVRMNLFDFTVVPLAAIIITLIATIYPSWQAAKLDPVEPLRYE</sequence>
<protein>
    <recommendedName>
        <fullName evidence="7">ABC3 transporter permease C-terminal domain-containing protein</fullName>
    </recommendedName>
</protein>